<name>A0AB38GYN7_ECOLX</name>
<dbReference type="Proteomes" id="UP000255153">
    <property type="component" value="Unassembled WGS sequence"/>
</dbReference>
<evidence type="ECO:0000313" key="1">
    <source>
        <dbReference type="EMBL" id="STK76148.1"/>
    </source>
</evidence>
<evidence type="ECO:0000313" key="2">
    <source>
        <dbReference type="Proteomes" id="UP000255153"/>
    </source>
</evidence>
<comment type="caution">
    <text evidence="1">The sequence shown here is derived from an EMBL/GenBank/DDBJ whole genome shotgun (WGS) entry which is preliminary data.</text>
</comment>
<accession>A0AB38GYN7</accession>
<dbReference type="EMBL" id="UGEE01000003">
    <property type="protein sequence ID" value="STK76148.1"/>
    <property type="molecule type" value="Genomic_DNA"/>
</dbReference>
<sequence length="55" mass="5929">MPGLISYVSSASFVNEMMELRQQVMEGQIGGFLLGGAVSYTQIPTRGFVMSVSLL</sequence>
<protein>
    <submittedName>
        <fullName evidence="1">Non-LEE-encoded effector NleG</fullName>
    </submittedName>
</protein>
<organism evidence="1 2">
    <name type="scientific">Escherichia coli</name>
    <dbReference type="NCBI Taxonomy" id="562"/>
    <lineage>
        <taxon>Bacteria</taxon>
        <taxon>Pseudomonadati</taxon>
        <taxon>Pseudomonadota</taxon>
        <taxon>Gammaproteobacteria</taxon>
        <taxon>Enterobacterales</taxon>
        <taxon>Enterobacteriaceae</taxon>
        <taxon>Escherichia</taxon>
    </lineage>
</organism>
<gene>
    <name evidence="1" type="ORF">NCTC8603_02016</name>
</gene>
<dbReference type="AlphaFoldDB" id="A0AB38GYN7"/>
<proteinExistence type="predicted"/>
<reference evidence="1 2" key="1">
    <citation type="submission" date="2018-06" db="EMBL/GenBank/DDBJ databases">
        <authorList>
            <consortium name="Pathogen Informatics"/>
            <person name="Doyle S."/>
        </authorList>
    </citation>
    <scope>NUCLEOTIDE SEQUENCE [LARGE SCALE GENOMIC DNA]</scope>
    <source>
        <strain evidence="1 2">NCTC8603</strain>
    </source>
</reference>